<proteinExistence type="predicted"/>
<dbReference type="Proteomes" id="UP001283361">
    <property type="component" value="Unassembled WGS sequence"/>
</dbReference>
<reference evidence="1" key="1">
    <citation type="journal article" date="2023" name="G3 (Bethesda)">
        <title>A reference genome for the long-term kleptoplast-retaining sea slug Elysia crispata morphotype clarki.</title>
        <authorList>
            <person name="Eastman K.E."/>
            <person name="Pendleton A.L."/>
            <person name="Shaikh M.A."/>
            <person name="Suttiyut T."/>
            <person name="Ogas R."/>
            <person name="Tomko P."/>
            <person name="Gavelis G."/>
            <person name="Widhalm J.R."/>
            <person name="Wisecaver J.H."/>
        </authorList>
    </citation>
    <scope>NUCLEOTIDE SEQUENCE</scope>
    <source>
        <strain evidence="1">ECLA1</strain>
    </source>
</reference>
<evidence type="ECO:0000313" key="2">
    <source>
        <dbReference type="Proteomes" id="UP001283361"/>
    </source>
</evidence>
<accession>A0AAE1D852</accession>
<protein>
    <submittedName>
        <fullName evidence="1">Uncharacterized protein</fullName>
    </submittedName>
</protein>
<dbReference type="AlphaFoldDB" id="A0AAE1D852"/>
<sequence>MSQVDDALFTGPDLELPEECVKKKLPQRQSIKQMILALDRLYVMLTCLNWMWRNTVRGVMDTTQNFVTPGQDGDFLKPSLGGCLSTLDSRFCYSARDLTRLTGDFRWLFPVFSAFARVLSLGRPWPDIPVDRHVNQAFTFHFQL</sequence>
<comment type="caution">
    <text evidence="1">The sequence shown here is derived from an EMBL/GenBank/DDBJ whole genome shotgun (WGS) entry which is preliminary data.</text>
</comment>
<organism evidence="1 2">
    <name type="scientific">Elysia crispata</name>
    <name type="common">lettuce slug</name>
    <dbReference type="NCBI Taxonomy" id="231223"/>
    <lineage>
        <taxon>Eukaryota</taxon>
        <taxon>Metazoa</taxon>
        <taxon>Spiralia</taxon>
        <taxon>Lophotrochozoa</taxon>
        <taxon>Mollusca</taxon>
        <taxon>Gastropoda</taxon>
        <taxon>Heterobranchia</taxon>
        <taxon>Euthyneura</taxon>
        <taxon>Panpulmonata</taxon>
        <taxon>Sacoglossa</taxon>
        <taxon>Placobranchoidea</taxon>
        <taxon>Plakobranchidae</taxon>
        <taxon>Elysia</taxon>
    </lineage>
</organism>
<dbReference type="EMBL" id="JAWDGP010004927">
    <property type="protein sequence ID" value="KAK3760994.1"/>
    <property type="molecule type" value="Genomic_DNA"/>
</dbReference>
<gene>
    <name evidence="1" type="ORF">RRG08_022401</name>
</gene>
<name>A0AAE1D852_9GAST</name>
<evidence type="ECO:0000313" key="1">
    <source>
        <dbReference type="EMBL" id="KAK3760994.1"/>
    </source>
</evidence>
<keyword evidence="2" id="KW-1185">Reference proteome</keyword>